<dbReference type="PANTHER" id="PTHR46103">
    <property type="entry name" value="RRNA METHYLTRANSFERASE 1, MITOCHONDRIAL"/>
    <property type="match status" value="1"/>
</dbReference>
<dbReference type="InterPro" id="IPR047182">
    <property type="entry name" value="MRM1"/>
</dbReference>
<accession>A0A0R3T458</accession>
<dbReference type="Pfam" id="PF00588">
    <property type="entry name" value="SpoU_methylase"/>
    <property type="match status" value="1"/>
</dbReference>
<sequence>MFHFSHFFVIFRRNFSTVPNCLLQKFHFRTLVSALPKRSRQEIEKILNNRQKFEIIYGIHPSLAVLNGRQRTVSRVFLREDLFNLPHEELKMKNPWLASAVQKAVNKFEVKSVSCDFLTVLTSGRSNQGIAIECTPIPMPSLNGVSASSLLHFNHCGHNLAKPASCCGSSSIILFLDQIQDVMNMGSILRSAVFFGIPTVLISAFFSASPSPLISKLSSGAMESLKFFRLTNPALSLKQLSKAGFIIVGTSGMQSDSLGNLSHPPPLDLCRVEPQMVGSFVNGPPRPLVLVLGSEAYGLSDSVLSSCNLIVRIPGLVDQLDDCSAVSSPLPTSLNVAAATAILLHQIKSIRS</sequence>
<dbReference type="PANTHER" id="PTHR46103:SF1">
    <property type="entry name" value="RRNA METHYLTRANSFERASE 1, MITOCHONDRIAL"/>
    <property type="match status" value="1"/>
</dbReference>
<keyword evidence="2" id="KW-0808">Transferase</keyword>
<evidence type="ECO:0000259" key="3">
    <source>
        <dbReference type="Pfam" id="PF00588"/>
    </source>
</evidence>
<evidence type="ECO:0000313" key="4">
    <source>
        <dbReference type="EMBL" id="VDN97694.1"/>
    </source>
</evidence>
<dbReference type="InterPro" id="IPR029028">
    <property type="entry name" value="Alpha/beta_knot_MTases"/>
</dbReference>
<proteinExistence type="predicted"/>
<evidence type="ECO:0000256" key="2">
    <source>
        <dbReference type="ARBA" id="ARBA00022679"/>
    </source>
</evidence>
<dbReference type="WBParaSite" id="HNAJ_0000183601-mRNA-1">
    <property type="protein sequence ID" value="HNAJ_0000183601-mRNA-1"/>
    <property type="gene ID" value="HNAJ_0000183601"/>
</dbReference>
<protein>
    <submittedName>
        <fullName evidence="6">SpoU_methylase domain-containing protein</fullName>
    </submittedName>
</protein>
<reference evidence="6" key="1">
    <citation type="submission" date="2017-02" db="UniProtKB">
        <authorList>
            <consortium name="WormBaseParasite"/>
        </authorList>
    </citation>
    <scope>IDENTIFICATION</scope>
</reference>
<organism evidence="6">
    <name type="scientific">Rodentolepis nana</name>
    <name type="common">Dwarf tapeworm</name>
    <name type="synonym">Hymenolepis nana</name>
    <dbReference type="NCBI Taxonomy" id="102285"/>
    <lineage>
        <taxon>Eukaryota</taxon>
        <taxon>Metazoa</taxon>
        <taxon>Spiralia</taxon>
        <taxon>Lophotrochozoa</taxon>
        <taxon>Platyhelminthes</taxon>
        <taxon>Cestoda</taxon>
        <taxon>Eucestoda</taxon>
        <taxon>Cyclophyllidea</taxon>
        <taxon>Hymenolepididae</taxon>
        <taxon>Rodentolepis</taxon>
    </lineage>
</organism>
<dbReference type="InterPro" id="IPR029064">
    <property type="entry name" value="Ribosomal_eL30-like_sf"/>
</dbReference>
<dbReference type="STRING" id="102285.A0A0R3T458"/>
<name>A0A0R3T458_RODNA</name>
<dbReference type="InterPro" id="IPR029026">
    <property type="entry name" value="tRNA_m1G_MTases_N"/>
</dbReference>
<gene>
    <name evidence="4" type="ORF">HNAJ_LOCUS1835</name>
</gene>
<dbReference type="SUPFAM" id="SSF75217">
    <property type="entry name" value="alpha/beta knot"/>
    <property type="match status" value="1"/>
</dbReference>
<dbReference type="Gene3D" id="3.30.1330.30">
    <property type="match status" value="1"/>
</dbReference>
<dbReference type="GO" id="GO:0003723">
    <property type="term" value="F:RNA binding"/>
    <property type="evidence" value="ECO:0007669"/>
    <property type="project" value="InterPro"/>
</dbReference>
<dbReference type="Proteomes" id="UP000278807">
    <property type="component" value="Unassembled WGS sequence"/>
</dbReference>
<dbReference type="InterPro" id="IPR001537">
    <property type="entry name" value="SpoU_MeTrfase"/>
</dbReference>
<reference evidence="4 5" key="2">
    <citation type="submission" date="2018-11" db="EMBL/GenBank/DDBJ databases">
        <authorList>
            <consortium name="Pathogen Informatics"/>
        </authorList>
    </citation>
    <scope>NUCLEOTIDE SEQUENCE [LARGE SCALE GENOMIC DNA]</scope>
</reference>
<dbReference type="Gene3D" id="3.40.1280.10">
    <property type="match status" value="1"/>
</dbReference>
<dbReference type="OrthoDB" id="270651at2759"/>
<evidence type="ECO:0000313" key="5">
    <source>
        <dbReference type="Proteomes" id="UP000278807"/>
    </source>
</evidence>
<dbReference type="GO" id="GO:0016435">
    <property type="term" value="F:rRNA (guanine) methyltransferase activity"/>
    <property type="evidence" value="ECO:0007669"/>
    <property type="project" value="TreeGrafter"/>
</dbReference>
<keyword evidence="5" id="KW-1185">Reference proteome</keyword>
<keyword evidence="1" id="KW-0489">Methyltransferase</keyword>
<feature type="domain" description="tRNA/rRNA methyltransferase SpoU type" evidence="3">
    <location>
        <begin position="172"/>
        <end position="345"/>
    </location>
</feature>
<dbReference type="AlphaFoldDB" id="A0A0R3T458"/>
<dbReference type="SUPFAM" id="SSF55315">
    <property type="entry name" value="L30e-like"/>
    <property type="match status" value="1"/>
</dbReference>
<dbReference type="EMBL" id="UZAE01000784">
    <property type="protein sequence ID" value="VDN97694.1"/>
    <property type="molecule type" value="Genomic_DNA"/>
</dbReference>
<evidence type="ECO:0000256" key="1">
    <source>
        <dbReference type="ARBA" id="ARBA00022603"/>
    </source>
</evidence>
<evidence type="ECO:0000313" key="6">
    <source>
        <dbReference type="WBParaSite" id="HNAJ_0000183601-mRNA-1"/>
    </source>
</evidence>